<evidence type="ECO:0000256" key="15">
    <source>
        <dbReference type="ARBA" id="ARBA00023323"/>
    </source>
</evidence>
<dbReference type="GO" id="GO:0006351">
    <property type="term" value="P:DNA-templated transcription"/>
    <property type="evidence" value="ECO:0007669"/>
    <property type="project" value="UniProtKB-UniRule"/>
</dbReference>
<comment type="function">
    <text evidence="16">Plays a major role in the induction and maintenance of cellular transformation. E6 associates with host UBE3A/E6-AP ubiquitin-protein ligase and modulates its activity. Protects host keratinocytes from apoptosis by mediating the degradation of host BAK1. May also inhibit host immune response.</text>
</comment>
<sequence>MIVGNNYCVYVLTCTKKGTYIRSCKEVTLIAHMAKPTTVLGLSRRLQQPVERILIKCIFCELPLTNLDKQEFDKKALNLVWYGNFVFGVCSYCCYKKSFEDCVKNTAICLEGDGVEAITNVPLQRLVVRCQHCMSVLSFLEKLNCVVRKSPFILVRTCWRNKCNSCFRNDW</sequence>
<keyword evidence="13 16" id="KW-1035">Host cytoplasm</keyword>
<accession>T1YEN4</accession>
<keyword evidence="5 16" id="KW-1090">Inhibition of host innate immune response by virus</keyword>
<dbReference type="GO" id="GO:0006355">
    <property type="term" value="P:regulation of DNA-templated transcription"/>
    <property type="evidence" value="ECO:0007669"/>
    <property type="project" value="UniProtKB-UniRule"/>
</dbReference>
<comment type="subunit">
    <text evidence="16">Forms homodimers. Interacts with ubiquitin-protein ligase UBE3A/E6-AP; this interaction stimulates UBE3A ubiquitin activity. Interacts with host BAK1.</text>
</comment>
<dbReference type="Pfam" id="PF00518">
    <property type="entry name" value="E6"/>
    <property type="match status" value="1"/>
</dbReference>
<dbReference type="GO" id="GO:0039502">
    <property type="term" value="P:symbiont-mediated suppression of host type I interferon-mediated signaling pathway"/>
    <property type="evidence" value="ECO:0007669"/>
    <property type="project" value="UniProtKB-UniRule"/>
</dbReference>
<evidence type="ECO:0000256" key="8">
    <source>
        <dbReference type="ARBA" id="ARBA00022833"/>
    </source>
</evidence>
<evidence type="ECO:0000256" key="13">
    <source>
        <dbReference type="ARBA" id="ARBA00023200"/>
    </source>
</evidence>
<evidence type="ECO:0000256" key="10">
    <source>
        <dbReference type="ARBA" id="ARBA00023125"/>
    </source>
</evidence>
<dbReference type="GO" id="GO:0039648">
    <property type="term" value="P:symbiont-mediated perturbation of host ubiquitin-like protein modification"/>
    <property type="evidence" value="ECO:0007669"/>
    <property type="project" value="UniProtKB-UniRule"/>
</dbReference>
<reference evidence="18 19" key="1">
    <citation type="journal article" date="2013" name="PLoS ONE">
        <title>Metagenomic analysis of the ferret fecal viral flora.</title>
        <authorList>
            <person name="Smits S.L."/>
            <person name="Raj V.S."/>
            <person name="Oduber M.D."/>
            <person name="Schapendonk C.M."/>
            <person name="Bodewes R."/>
            <person name="Provacia L."/>
            <person name="Stittelaar K.J."/>
            <person name="Osterhaus A.D."/>
            <person name="Haagmans B.L."/>
        </authorList>
    </citation>
    <scope>NUCLEOTIDE SEQUENCE [LARGE SCALE GENOMIC DNA]</scope>
    <source>
        <strain evidence="18">MpPV1</strain>
    </source>
</reference>
<evidence type="ECO:0000256" key="1">
    <source>
        <dbReference type="ARBA" id="ARBA00006346"/>
    </source>
</evidence>
<dbReference type="SUPFAM" id="SSF161229">
    <property type="entry name" value="E6 C-terminal domain-like"/>
    <property type="match status" value="2"/>
</dbReference>
<feature type="zinc finger region" evidence="16">
    <location>
        <begin position="57"/>
        <end position="93"/>
    </location>
</feature>
<keyword evidence="12 16" id="KW-0804">Transcription</keyword>
<dbReference type="GO" id="GO:0052150">
    <property type="term" value="P:symbiont-mediated perturbation of host apoptosis"/>
    <property type="evidence" value="ECO:0007669"/>
    <property type="project" value="UniProtKB-KW"/>
</dbReference>
<organism evidence="18 19">
    <name type="scientific">Mustela putorius papillomavirus 1</name>
    <dbReference type="NCBI Taxonomy" id="2259540"/>
    <lineage>
        <taxon>Viruses</taxon>
        <taxon>Monodnaviria</taxon>
        <taxon>Shotokuvirae</taxon>
        <taxon>Cossaviricota</taxon>
        <taxon>Papovaviricetes</taxon>
        <taxon>Zurhausenvirales</taxon>
        <taxon>Papillomaviridae</taxon>
        <taxon>Firstpapillomavirinae</taxon>
        <taxon>Taupapillomavirus</taxon>
        <taxon>Taupapillomavirus 4</taxon>
    </lineage>
</organism>
<dbReference type="GO" id="GO:0042025">
    <property type="term" value="C:host cell nucleus"/>
    <property type="evidence" value="ECO:0007669"/>
    <property type="project" value="UniProtKB-SubCell"/>
</dbReference>
<name>T1YEN4_9PAPI</name>
<evidence type="ECO:0000256" key="12">
    <source>
        <dbReference type="ARBA" id="ARBA00023163"/>
    </source>
</evidence>
<dbReference type="EMBL" id="KF006988">
    <property type="protein sequence ID" value="AGU62949.1"/>
    <property type="molecule type" value="Genomic_DNA"/>
</dbReference>
<keyword evidence="2 16" id="KW-0244">Early protein</keyword>
<keyword evidence="8 16" id="KW-0862">Zinc</keyword>
<dbReference type="InterPro" id="IPR038575">
    <property type="entry name" value="E6_sf"/>
</dbReference>
<protein>
    <recommendedName>
        <fullName evidence="16 17">Protein E6</fullName>
    </recommendedName>
</protein>
<evidence type="ECO:0000256" key="11">
    <source>
        <dbReference type="ARBA" id="ARBA00023159"/>
    </source>
</evidence>
<evidence type="ECO:0000256" key="7">
    <source>
        <dbReference type="ARBA" id="ARBA00022771"/>
    </source>
</evidence>
<dbReference type="GO" id="GO:0008270">
    <property type="term" value="F:zinc ion binding"/>
    <property type="evidence" value="ECO:0007669"/>
    <property type="project" value="UniProtKB-KW"/>
</dbReference>
<dbReference type="GO" id="GO:0052170">
    <property type="term" value="P:symbiont-mediated suppression of host innate immune response"/>
    <property type="evidence" value="ECO:0007669"/>
    <property type="project" value="UniProtKB-KW"/>
</dbReference>
<evidence type="ECO:0000256" key="14">
    <source>
        <dbReference type="ARBA" id="ARBA00023280"/>
    </source>
</evidence>
<keyword evidence="19" id="KW-1185">Reference proteome</keyword>
<evidence type="ECO:0000313" key="19">
    <source>
        <dbReference type="Proteomes" id="UP000134568"/>
    </source>
</evidence>
<keyword evidence="11 16" id="KW-0010">Activator</keyword>
<comment type="similarity">
    <text evidence="1 16 17">Belongs to the papillomaviridae E6 protein family.</text>
</comment>
<dbReference type="InterPro" id="IPR001334">
    <property type="entry name" value="E6"/>
</dbReference>
<dbReference type="KEGG" id="vg:16767983"/>
<keyword evidence="6 16" id="KW-0479">Metal-binding</keyword>
<keyword evidence="14 16" id="KW-0899">Viral immunoevasion</keyword>
<dbReference type="HAMAP" id="MF_04006">
    <property type="entry name" value="HPV_E6"/>
    <property type="match status" value="1"/>
</dbReference>
<evidence type="ECO:0000256" key="5">
    <source>
        <dbReference type="ARBA" id="ARBA00022632"/>
    </source>
</evidence>
<feature type="zinc finger region" evidence="16">
    <location>
        <begin position="130"/>
        <end position="166"/>
    </location>
</feature>
<dbReference type="Proteomes" id="UP000134568">
    <property type="component" value="Segment"/>
</dbReference>
<evidence type="ECO:0000256" key="4">
    <source>
        <dbReference type="ARBA" id="ARBA00022581"/>
    </source>
</evidence>
<evidence type="ECO:0000256" key="9">
    <source>
        <dbReference type="ARBA" id="ARBA00023015"/>
    </source>
</evidence>
<evidence type="ECO:0000313" key="18">
    <source>
        <dbReference type="EMBL" id="AGU62949.1"/>
    </source>
</evidence>
<dbReference type="GO" id="GO:0030430">
    <property type="term" value="C:host cell cytoplasm"/>
    <property type="evidence" value="ECO:0007669"/>
    <property type="project" value="UniProtKB-SubCell"/>
</dbReference>
<keyword evidence="3 16" id="KW-1048">Host nucleus</keyword>
<keyword evidence="7 16" id="KW-0863">Zinc-finger</keyword>
<evidence type="ECO:0000256" key="17">
    <source>
        <dbReference type="RuleBase" id="RU363123"/>
    </source>
</evidence>
<dbReference type="Gene3D" id="3.30.240.40">
    <property type="entry name" value="E6 early regulatory protein"/>
    <property type="match status" value="2"/>
</dbReference>
<keyword evidence="4 16" id="KW-0945">Host-virus interaction</keyword>
<comment type="caution">
    <text evidence="16">Lacks conserved residue(s) required for the propagation of feature annotation.</text>
</comment>
<dbReference type="GO" id="GO:0003677">
    <property type="term" value="F:DNA binding"/>
    <property type="evidence" value="ECO:0007669"/>
    <property type="project" value="UniProtKB-UniRule"/>
</dbReference>
<evidence type="ECO:0000256" key="6">
    <source>
        <dbReference type="ARBA" id="ARBA00022723"/>
    </source>
</evidence>
<proteinExistence type="inferred from homology"/>
<evidence type="ECO:0000256" key="16">
    <source>
        <dbReference type="HAMAP-Rule" id="MF_04006"/>
    </source>
</evidence>
<comment type="subcellular location">
    <subcellularLocation>
        <location evidence="16 17">Host cytoplasm</location>
    </subcellularLocation>
    <subcellularLocation>
        <location evidence="16 17">Host nucleus</location>
    </subcellularLocation>
</comment>
<keyword evidence="9 16" id="KW-0805">Transcription regulation</keyword>
<keyword evidence="15 16" id="KW-1119">Modulation of host cell apoptosis by virus</keyword>
<keyword evidence="10 16" id="KW-0238">DNA-binding</keyword>
<evidence type="ECO:0000256" key="3">
    <source>
        <dbReference type="ARBA" id="ARBA00022562"/>
    </source>
</evidence>
<gene>
    <name evidence="16" type="primary">E6</name>
</gene>
<evidence type="ECO:0000256" key="2">
    <source>
        <dbReference type="ARBA" id="ARBA00022518"/>
    </source>
</evidence>